<protein>
    <submittedName>
        <fullName evidence="1">Uncharacterized protein</fullName>
    </submittedName>
</protein>
<organism evidence="1">
    <name type="scientific">marine sediment metagenome</name>
    <dbReference type="NCBI Taxonomy" id="412755"/>
    <lineage>
        <taxon>unclassified sequences</taxon>
        <taxon>metagenomes</taxon>
        <taxon>ecological metagenomes</taxon>
    </lineage>
</organism>
<sequence>MAGEAFFGGARWLLRRLLLALLVALAMVVVSRQFTDGGDGAATLAPSPTVTAP</sequence>
<comment type="caution">
    <text evidence="1">The sequence shown here is derived from an EMBL/GenBank/DDBJ whole genome shotgun (WGS) entry which is preliminary data.</text>
</comment>
<evidence type="ECO:0000313" key="1">
    <source>
        <dbReference type="EMBL" id="KKL75599.1"/>
    </source>
</evidence>
<feature type="non-terminal residue" evidence="1">
    <location>
        <position position="53"/>
    </location>
</feature>
<name>A0A0F9ENG9_9ZZZZ</name>
<proteinExistence type="predicted"/>
<dbReference type="EMBL" id="LAZR01024304">
    <property type="protein sequence ID" value="KKL75599.1"/>
    <property type="molecule type" value="Genomic_DNA"/>
</dbReference>
<gene>
    <name evidence="1" type="ORF">LCGC14_2053260</name>
</gene>
<reference evidence="1" key="1">
    <citation type="journal article" date="2015" name="Nature">
        <title>Complex archaea that bridge the gap between prokaryotes and eukaryotes.</title>
        <authorList>
            <person name="Spang A."/>
            <person name="Saw J.H."/>
            <person name="Jorgensen S.L."/>
            <person name="Zaremba-Niedzwiedzka K."/>
            <person name="Martijn J."/>
            <person name="Lind A.E."/>
            <person name="van Eijk R."/>
            <person name="Schleper C."/>
            <person name="Guy L."/>
            <person name="Ettema T.J."/>
        </authorList>
    </citation>
    <scope>NUCLEOTIDE SEQUENCE</scope>
</reference>
<accession>A0A0F9ENG9</accession>
<dbReference type="AlphaFoldDB" id="A0A0F9ENG9"/>